<evidence type="ECO:0000313" key="2">
    <source>
        <dbReference type="EMBL" id="OJX58646.1"/>
    </source>
</evidence>
<feature type="transmembrane region" description="Helical" evidence="1">
    <location>
        <begin position="260"/>
        <end position="279"/>
    </location>
</feature>
<feature type="transmembrane region" description="Helical" evidence="1">
    <location>
        <begin position="312"/>
        <end position="329"/>
    </location>
</feature>
<keyword evidence="1" id="KW-0812">Transmembrane</keyword>
<feature type="transmembrane region" description="Helical" evidence="1">
    <location>
        <begin position="336"/>
        <end position="355"/>
    </location>
</feature>
<comment type="caution">
    <text evidence="2">The sequence shown here is derived from an EMBL/GenBank/DDBJ whole genome shotgun (WGS) entry which is preliminary data.</text>
</comment>
<dbReference type="Proteomes" id="UP000184233">
    <property type="component" value="Unassembled WGS sequence"/>
</dbReference>
<feature type="transmembrane region" description="Helical" evidence="1">
    <location>
        <begin position="202"/>
        <end position="223"/>
    </location>
</feature>
<feature type="transmembrane region" description="Helical" evidence="1">
    <location>
        <begin position="167"/>
        <end position="195"/>
    </location>
</feature>
<feature type="transmembrane region" description="Helical" evidence="1">
    <location>
        <begin position="286"/>
        <end position="306"/>
    </location>
</feature>
<dbReference type="STRING" id="1895771.BGO89_00090"/>
<proteinExistence type="predicted"/>
<feature type="transmembrane region" description="Helical" evidence="1">
    <location>
        <begin position="12"/>
        <end position="29"/>
    </location>
</feature>
<dbReference type="AlphaFoldDB" id="A0A1M3L1D2"/>
<evidence type="ECO:0000313" key="3">
    <source>
        <dbReference type="Proteomes" id="UP000184233"/>
    </source>
</evidence>
<dbReference type="EMBL" id="MKVH01000017">
    <property type="protein sequence ID" value="OJX58646.1"/>
    <property type="molecule type" value="Genomic_DNA"/>
</dbReference>
<keyword evidence="1" id="KW-0472">Membrane</keyword>
<organism evidence="2 3">
    <name type="scientific">Candidatus Kapaibacterium thiocyanatum</name>
    <dbReference type="NCBI Taxonomy" id="1895771"/>
    <lineage>
        <taxon>Bacteria</taxon>
        <taxon>Pseudomonadati</taxon>
        <taxon>Candidatus Kapaibacteriota</taxon>
        <taxon>Candidatus Kapaibacteriia</taxon>
        <taxon>Candidatus Kapaibacteriales</taxon>
        <taxon>Candidatus Kapaibacteriaceae</taxon>
        <taxon>Candidatus Kapaibacterium</taxon>
    </lineage>
</organism>
<name>A0A1M3L1D2_9BACT</name>
<feature type="transmembrane region" description="Helical" evidence="1">
    <location>
        <begin position="118"/>
        <end position="139"/>
    </location>
</feature>
<accession>A0A1M3L1D2</accession>
<gene>
    <name evidence="2" type="ORF">BGO89_00090</name>
</gene>
<reference evidence="2 3" key="1">
    <citation type="submission" date="2016-09" db="EMBL/GenBank/DDBJ databases">
        <title>Genome-resolved meta-omics ties microbial dynamics to process performance in biotechnology for thiocyanate degradation.</title>
        <authorList>
            <person name="Kantor R.S."/>
            <person name="Huddy R.J."/>
            <person name="Iyer R."/>
            <person name="Thomas B.C."/>
            <person name="Brown C.T."/>
            <person name="Anantharaman K."/>
            <person name="Tringe S."/>
            <person name="Hettich R.L."/>
            <person name="Harrison S.T."/>
            <person name="Banfield J.F."/>
        </authorList>
    </citation>
    <scope>NUCLEOTIDE SEQUENCE [LARGE SCALE GENOMIC DNA]</scope>
    <source>
        <strain evidence="2">59-99</strain>
    </source>
</reference>
<evidence type="ECO:0000256" key="1">
    <source>
        <dbReference type="SAM" id="Phobius"/>
    </source>
</evidence>
<protein>
    <recommendedName>
        <fullName evidence="4">Glycosyltransferase RgtA/B/C/D-like domain-containing protein</fullName>
    </recommendedName>
</protein>
<evidence type="ECO:0008006" key="4">
    <source>
        <dbReference type="Google" id="ProtNLM"/>
    </source>
</evidence>
<sequence>MGYLDGQMIRYLPHAVFLVAVAIQLVRVLDMCGGTFVYALDDAEIHMAVAREIASGHYGLGPDTTTTPASSIVWPLLLAPFMSTPIAFMVPFIMGCVIGVAIAGAIQRLLAVWVEDGTWAAFLASTIVLLTNQAGLPFLGMEHGLHVLLSLILLHAIADSDHTAPSIWIAVVMALTPAVRYEGLALTGLTAIVLWWRGYRGVACLGLGGAVLILGTFSIVLAVNGLGWLPSSVLVKSFATGADNGNTGIWNNIVLNVSSGSGRALLVASAIAALIGIAARRTPSGIAALVVATMAFAQIVAGRTGWFTRYDVMAWTPLACVLVVAAWTYRRSHRTMAAGLAAVLLTCSYPFLAAAKRLPLVSLNQRAMQEQMARFAVMWRRPVAVNDIGAMAYHARGAVVDLWGLDDIRVARRRMETKDGAWMDSLCTRRGADVVWIYSSWFPHHPASWIRLGSLGLVAPAGSPLSGVDSVDVYVRDPRLIPDVRTVLDAWKTGLPDGAEWRPSF</sequence>
<feature type="transmembrane region" description="Helical" evidence="1">
    <location>
        <begin position="86"/>
        <end position="106"/>
    </location>
</feature>
<keyword evidence="1" id="KW-1133">Transmembrane helix</keyword>